<name>A0AAJ7TEN9_PETMA</name>
<sequence>MEEMVAELQQQISLLSLMVQEERRKHHKEQDDLKQEMELRLIQLKTQHEHELGDIQKQHGLAVAALEAQQLHNVKEQKSRDKDCYNKLKEKHEFLESSFEAYKDSVRAEMSECWAQREAELFRKWEAGLSDSDAGPCGIKL</sequence>
<dbReference type="InterPro" id="IPR026674">
    <property type="entry name" value="FLACC1"/>
</dbReference>
<reference evidence="2" key="1">
    <citation type="submission" date="2025-08" db="UniProtKB">
        <authorList>
            <consortium name="RefSeq"/>
        </authorList>
    </citation>
    <scope>IDENTIFICATION</scope>
    <source>
        <tissue evidence="2">Sperm</tissue>
    </source>
</reference>
<evidence type="ECO:0000313" key="2">
    <source>
        <dbReference type="RefSeq" id="XP_032815207.1"/>
    </source>
</evidence>
<dbReference type="CTD" id="130540"/>
<dbReference type="Proteomes" id="UP001318040">
    <property type="component" value="Chromosome 2"/>
</dbReference>
<evidence type="ECO:0000313" key="1">
    <source>
        <dbReference type="Proteomes" id="UP001318040"/>
    </source>
</evidence>
<dbReference type="AlphaFoldDB" id="A0AAJ7TEN9"/>
<proteinExistence type="predicted"/>
<dbReference type="GeneID" id="116945144"/>
<protein>
    <submittedName>
        <fullName evidence="2">Centrosomal protein of 83 kDa-like</fullName>
    </submittedName>
</protein>
<dbReference type="PANTHER" id="PTHR21707">
    <property type="entry name" value="FLAGELLUM-ASSOCIATED COILED-COIL DOMAIN-CONTAINING PROTEIN 1"/>
    <property type="match status" value="1"/>
</dbReference>
<dbReference type="PANTHER" id="PTHR21707:SF42">
    <property type="entry name" value="FLAGELLUM-ASSOCIATED COILED-COIL DOMAIN-CONTAINING PROTEIN 1"/>
    <property type="match status" value="1"/>
</dbReference>
<dbReference type="GO" id="GO:0005737">
    <property type="term" value="C:cytoplasm"/>
    <property type="evidence" value="ECO:0007669"/>
    <property type="project" value="TreeGrafter"/>
</dbReference>
<organism evidence="1 2">
    <name type="scientific">Petromyzon marinus</name>
    <name type="common">Sea lamprey</name>
    <dbReference type="NCBI Taxonomy" id="7757"/>
    <lineage>
        <taxon>Eukaryota</taxon>
        <taxon>Metazoa</taxon>
        <taxon>Chordata</taxon>
        <taxon>Craniata</taxon>
        <taxon>Vertebrata</taxon>
        <taxon>Cyclostomata</taxon>
        <taxon>Hyperoartia</taxon>
        <taxon>Petromyzontiformes</taxon>
        <taxon>Petromyzontidae</taxon>
        <taxon>Petromyzon</taxon>
    </lineage>
</organism>
<dbReference type="RefSeq" id="XP_032815207.1">
    <property type="nucleotide sequence ID" value="XM_032959316.1"/>
</dbReference>
<accession>A0AAJ7TEN9</accession>
<dbReference type="KEGG" id="pmrn:116945144"/>
<gene>
    <name evidence="2" type="primary">LOC116945144</name>
</gene>
<keyword evidence="1" id="KW-1185">Reference proteome</keyword>